<feature type="region of interest" description="Disordered" evidence="1">
    <location>
        <begin position="1"/>
        <end position="23"/>
    </location>
</feature>
<dbReference type="WBParaSite" id="PSU_v2.g1814.t1">
    <property type="protein sequence ID" value="PSU_v2.g1814.t1"/>
    <property type="gene ID" value="PSU_v2.g1814"/>
</dbReference>
<dbReference type="AlphaFoldDB" id="A0A914YLE2"/>
<feature type="compositionally biased region" description="Low complexity" evidence="1">
    <location>
        <begin position="1"/>
        <end position="18"/>
    </location>
</feature>
<evidence type="ECO:0000313" key="3">
    <source>
        <dbReference type="WBParaSite" id="PSU_v2.g1814.t1"/>
    </source>
</evidence>
<evidence type="ECO:0000313" key="2">
    <source>
        <dbReference type="Proteomes" id="UP000887577"/>
    </source>
</evidence>
<proteinExistence type="predicted"/>
<dbReference type="Proteomes" id="UP000887577">
    <property type="component" value="Unplaced"/>
</dbReference>
<sequence length="222" mass="25214">MDYTNYENNVNNSNINNNQTGYNRSFGYPSGSRTAESGPITRFRQTHGYDNNSSTMSNEVNRNYQSQERAEMFLNNNYFSNYSSGGSRPESVMSNFSTLSVATNMSELSVITNASHFSTHMGGGSSGSMYPNHNTYPPSSFPSYERQSHIPMPHPNDYLEKLTLEIEKGLNCNEKLLEAKTKAKTPFFEYVSQDRLSRFVYTLFVKLHDACNKKPQDFMVIS</sequence>
<keyword evidence="2" id="KW-1185">Reference proteome</keyword>
<name>A0A914YLE2_9BILA</name>
<protein>
    <submittedName>
        <fullName evidence="3">Uncharacterized protein</fullName>
    </submittedName>
</protein>
<reference evidence="3" key="1">
    <citation type="submission" date="2022-11" db="UniProtKB">
        <authorList>
            <consortium name="WormBaseParasite"/>
        </authorList>
    </citation>
    <scope>IDENTIFICATION</scope>
</reference>
<evidence type="ECO:0000256" key="1">
    <source>
        <dbReference type="SAM" id="MobiDB-lite"/>
    </source>
</evidence>
<organism evidence="2 3">
    <name type="scientific">Panagrolaimus superbus</name>
    <dbReference type="NCBI Taxonomy" id="310955"/>
    <lineage>
        <taxon>Eukaryota</taxon>
        <taxon>Metazoa</taxon>
        <taxon>Ecdysozoa</taxon>
        <taxon>Nematoda</taxon>
        <taxon>Chromadorea</taxon>
        <taxon>Rhabditida</taxon>
        <taxon>Tylenchina</taxon>
        <taxon>Panagrolaimomorpha</taxon>
        <taxon>Panagrolaimoidea</taxon>
        <taxon>Panagrolaimidae</taxon>
        <taxon>Panagrolaimus</taxon>
    </lineage>
</organism>
<accession>A0A914YLE2</accession>